<evidence type="ECO:0000313" key="2">
    <source>
        <dbReference type="EMBL" id="TWD81149.1"/>
    </source>
</evidence>
<keyword evidence="1" id="KW-1133">Transmembrane helix</keyword>
<feature type="transmembrane region" description="Helical" evidence="1">
    <location>
        <begin position="60"/>
        <end position="81"/>
    </location>
</feature>
<reference evidence="2 3" key="1">
    <citation type="submission" date="2019-06" db="EMBL/GenBank/DDBJ databases">
        <title>Sequencing the genomes of 1000 actinobacteria strains.</title>
        <authorList>
            <person name="Klenk H.-P."/>
        </authorList>
    </citation>
    <scope>NUCLEOTIDE SEQUENCE [LARGE SCALE GENOMIC DNA]</scope>
    <source>
        <strain evidence="2 3">DSM 24683</strain>
    </source>
</reference>
<gene>
    <name evidence="2" type="ORF">FB561_2253</name>
</gene>
<sequence>MTPSACWFCGDQATPGHQARTGVHRDPEDQFLGLRREWKATWVDVPRCRRCRIGHEIDKVVKYVLIASAAVTGLMLLAWTASRLGGEAWADEWQLVLPVLWTILWLVLWRAIRTSRIPWNRLAPKPEKHAREHPAIQQLVEDGWENREGGY</sequence>
<evidence type="ECO:0000313" key="3">
    <source>
        <dbReference type="Proteomes" id="UP000318380"/>
    </source>
</evidence>
<dbReference type="Proteomes" id="UP000318380">
    <property type="component" value="Unassembled WGS sequence"/>
</dbReference>
<comment type="caution">
    <text evidence="2">The sequence shown here is derived from an EMBL/GenBank/DDBJ whole genome shotgun (WGS) entry which is preliminary data.</text>
</comment>
<dbReference type="AlphaFoldDB" id="A0A561BQI8"/>
<keyword evidence="1" id="KW-0472">Membrane</keyword>
<organism evidence="2 3">
    <name type="scientific">Kribbella amoyensis</name>
    <dbReference type="NCBI Taxonomy" id="996641"/>
    <lineage>
        <taxon>Bacteria</taxon>
        <taxon>Bacillati</taxon>
        <taxon>Actinomycetota</taxon>
        <taxon>Actinomycetes</taxon>
        <taxon>Propionibacteriales</taxon>
        <taxon>Kribbellaceae</taxon>
        <taxon>Kribbella</taxon>
    </lineage>
</organism>
<evidence type="ECO:0000256" key="1">
    <source>
        <dbReference type="SAM" id="Phobius"/>
    </source>
</evidence>
<keyword evidence="3" id="KW-1185">Reference proteome</keyword>
<dbReference type="OrthoDB" id="4170780at2"/>
<name>A0A561BQI8_9ACTN</name>
<dbReference type="EMBL" id="VIVK01000001">
    <property type="protein sequence ID" value="TWD81149.1"/>
    <property type="molecule type" value="Genomic_DNA"/>
</dbReference>
<feature type="transmembrane region" description="Helical" evidence="1">
    <location>
        <begin position="93"/>
        <end position="112"/>
    </location>
</feature>
<protein>
    <submittedName>
        <fullName evidence="2">Uncharacterized protein</fullName>
    </submittedName>
</protein>
<keyword evidence="1" id="KW-0812">Transmembrane</keyword>
<dbReference type="RefSeq" id="WP_145805752.1">
    <property type="nucleotide sequence ID" value="NZ_VIVK01000001.1"/>
</dbReference>
<proteinExistence type="predicted"/>
<accession>A0A561BQI8</accession>